<reference evidence="9" key="1">
    <citation type="submission" date="2025-08" db="UniProtKB">
        <authorList>
            <consortium name="RefSeq"/>
        </authorList>
    </citation>
    <scope>IDENTIFICATION</scope>
    <source>
        <tissue evidence="9">Gonads</tissue>
    </source>
</reference>
<dbReference type="OrthoDB" id="6493944at2759"/>
<feature type="transmembrane region" description="Helical" evidence="7">
    <location>
        <begin position="88"/>
        <end position="109"/>
    </location>
</feature>
<dbReference type="PROSITE" id="PS01271">
    <property type="entry name" value="NA_SULFATE"/>
    <property type="match status" value="1"/>
</dbReference>
<keyword evidence="5 7" id="KW-1133">Transmembrane helix</keyword>
<keyword evidence="3" id="KW-0813">Transport</keyword>
<feature type="transmembrane region" description="Helical" evidence="7">
    <location>
        <begin position="463"/>
        <end position="486"/>
    </location>
</feature>
<gene>
    <name evidence="9" type="primary">LOC106173859</name>
</gene>
<feature type="transmembrane region" description="Helical" evidence="7">
    <location>
        <begin position="244"/>
        <end position="263"/>
    </location>
</feature>
<evidence type="ECO:0000256" key="7">
    <source>
        <dbReference type="SAM" id="Phobius"/>
    </source>
</evidence>
<dbReference type="Pfam" id="PF00939">
    <property type="entry name" value="Na_sulph_symp"/>
    <property type="match status" value="1"/>
</dbReference>
<feature type="transmembrane region" description="Helical" evidence="7">
    <location>
        <begin position="129"/>
        <end position="146"/>
    </location>
</feature>
<evidence type="ECO:0000313" key="9">
    <source>
        <dbReference type="RefSeq" id="XP_013410602.1"/>
    </source>
</evidence>
<dbReference type="GO" id="GO:0005886">
    <property type="term" value="C:plasma membrane"/>
    <property type="evidence" value="ECO:0007669"/>
    <property type="project" value="TreeGrafter"/>
</dbReference>
<feature type="transmembrane region" description="Helical" evidence="7">
    <location>
        <begin position="53"/>
        <end position="76"/>
    </location>
</feature>
<feature type="transmembrane region" description="Helical" evidence="7">
    <location>
        <begin position="515"/>
        <end position="534"/>
    </location>
</feature>
<dbReference type="Proteomes" id="UP000085678">
    <property type="component" value="Unplaced"/>
</dbReference>
<feature type="transmembrane region" description="Helical" evidence="7">
    <location>
        <begin position="294"/>
        <end position="313"/>
    </location>
</feature>
<evidence type="ECO:0000256" key="2">
    <source>
        <dbReference type="ARBA" id="ARBA00006772"/>
    </source>
</evidence>
<dbReference type="PANTHER" id="PTHR10283:SF82">
    <property type="entry name" value="SOLUTE CARRIER FAMILY 13 MEMBER 2"/>
    <property type="match status" value="1"/>
</dbReference>
<organism evidence="8 9">
    <name type="scientific">Lingula anatina</name>
    <name type="common">Brachiopod</name>
    <name type="synonym">Lingula unguis</name>
    <dbReference type="NCBI Taxonomy" id="7574"/>
    <lineage>
        <taxon>Eukaryota</taxon>
        <taxon>Metazoa</taxon>
        <taxon>Spiralia</taxon>
        <taxon>Lophotrochozoa</taxon>
        <taxon>Brachiopoda</taxon>
        <taxon>Linguliformea</taxon>
        <taxon>Lingulata</taxon>
        <taxon>Lingulida</taxon>
        <taxon>Linguloidea</taxon>
        <taxon>Lingulidae</taxon>
        <taxon>Lingula</taxon>
    </lineage>
</organism>
<name>A0A1S3JJP3_LINAN</name>
<dbReference type="RefSeq" id="XP_013410602.1">
    <property type="nucleotide sequence ID" value="XM_013555148.1"/>
</dbReference>
<dbReference type="KEGG" id="lak:106173859"/>
<evidence type="ECO:0000256" key="5">
    <source>
        <dbReference type="ARBA" id="ARBA00022989"/>
    </source>
</evidence>
<evidence type="ECO:0000256" key="6">
    <source>
        <dbReference type="ARBA" id="ARBA00023136"/>
    </source>
</evidence>
<dbReference type="GO" id="GO:0015141">
    <property type="term" value="F:succinate transmembrane transporter activity"/>
    <property type="evidence" value="ECO:0007669"/>
    <property type="project" value="UniProtKB-ARBA"/>
</dbReference>
<keyword evidence="6 7" id="KW-0472">Membrane</keyword>
<dbReference type="InterPro" id="IPR001898">
    <property type="entry name" value="SLC13A/DASS"/>
</dbReference>
<protein>
    <submittedName>
        <fullName evidence="9">Solute carrier family 13 member 2</fullName>
    </submittedName>
</protein>
<evidence type="ECO:0000256" key="4">
    <source>
        <dbReference type="ARBA" id="ARBA00022692"/>
    </source>
</evidence>
<feature type="transmembrane region" description="Helical" evidence="7">
    <location>
        <begin position="492"/>
        <end position="508"/>
    </location>
</feature>
<dbReference type="InterPro" id="IPR031312">
    <property type="entry name" value="Na/sul_symport_CS"/>
</dbReference>
<dbReference type="FunCoup" id="A0A1S3JJP3">
    <property type="interactions" value="251"/>
</dbReference>
<comment type="similarity">
    <text evidence="2">Belongs to the SLC13A/DASS transporter (TC 2.A.47) family. NADC subfamily.</text>
</comment>
<dbReference type="PANTHER" id="PTHR10283">
    <property type="entry name" value="SOLUTE CARRIER FAMILY 13 MEMBER"/>
    <property type="match status" value="1"/>
</dbReference>
<feature type="transmembrane region" description="Helical" evidence="7">
    <location>
        <begin position="12"/>
        <end position="33"/>
    </location>
</feature>
<proteinExistence type="inferred from homology"/>
<feature type="transmembrane region" description="Helical" evidence="7">
    <location>
        <begin position="554"/>
        <end position="579"/>
    </location>
</feature>
<keyword evidence="4 7" id="KW-0812">Transmembrane</keyword>
<feature type="transmembrane region" description="Helical" evidence="7">
    <location>
        <begin position="344"/>
        <end position="363"/>
    </location>
</feature>
<feature type="transmembrane region" description="Helical" evidence="7">
    <location>
        <begin position="433"/>
        <end position="451"/>
    </location>
</feature>
<dbReference type="AlphaFoldDB" id="A0A1S3JJP3"/>
<evidence type="ECO:0000256" key="3">
    <source>
        <dbReference type="ARBA" id="ARBA00022448"/>
    </source>
</evidence>
<dbReference type="CDD" id="cd01115">
    <property type="entry name" value="SLC13_permease"/>
    <property type="match status" value="1"/>
</dbReference>
<keyword evidence="8" id="KW-1185">Reference proteome</keyword>
<dbReference type="InParanoid" id="A0A1S3JJP3"/>
<sequence>MMGRCNQCWTFRQSIIMVASPFLLLPVPIAVSITHPEHSKAGKCAYSMMLMAVYWMTEVIPLSVTALLPVILLPLLGVLQSEDICANYLQDTSMLFVGGLTLAVAVETWQLHKRIALRVLMFVGSSPRWLMLGFMLASWFLSMWISNTATTAMMIPIVQAVLDQLYEHELAKLQAGIDNPALSLDSSEQQLSAGTSRDSLKLELKDVNCTSSEPSSVQLPPTRSSSTLLRDHELEKQNKRMTKCMLLAVAYASSVGGIATLTGTPPNLVMKGLVTKLYAKYGAEESLTLNFGTWLVYSLPIAMVTLVLAWGWLQILYFRCRMPAGGDESVKEVIRKEYTNMGPISFAEILVSIHFGVLALLWITRDPGFAPGWGKLFPDKYVTDATPAMLIAISLFMWPSQRPRFLCCKDRNDSSEISPVPSLLDWATLNRKMPWSVVLLLGGGFALADAAKESGLSSLVGNALSTFAGIPASALVVILGAIVAFLTEVTSNTATATLIIPILGELSIQIGVHPLYLIFPATLACSFAFMLPVATPPNAIVFSYGTLRVRDMVVAGIGMNIMCLAVVALATNTWGLAFFKLGEPPQWVKDQHTTVPTSPAFTGLASTIYSFQNCTGLT</sequence>
<accession>A0A1S3JJP3</accession>
<evidence type="ECO:0000313" key="8">
    <source>
        <dbReference type="Proteomes" id="UP000085678"/>
    </source>
</evidence>
<dbReference type="GeneID" id="106173859"/>
<evidence type="ECO:0000256" key="1">
    <source>
        <dbReference type="ARBA" id="ARBA00004141"/>
    </source>
</evidence>
<comment type="subcellular location">
    <subcellularLocation>
        <location evidence="1">Membrane</location>
        <topology evidence="1">Multi-pass membrane protein</topology>
    </subcellularLocation>
</comment>